<dbReference type="RefSeq" id="WP_011699753.1">
    <property type="nucleotide sequence ID" value="NC_008554.1"/>
</dbReference>
<accession>A0LMD7</accession>
<sequence length="340" mass="37401">MALKIYVTSDWDQMSQVAADLIEADIRRKQAVKDEYVLGLATGNSPTGVYKHLAKAFNAGRIGSRGIRTFNLDEYVGLPGENAQQRAMHCESYSYFMIAEFFGLLQEKFSETNVPWGTLVDQEKLVKALEEHPDCYELQGADKGKAVVIRDRAQGYLKTIREEILDAYWKKIDACGGIDLQVIGVGGRGHVAFHESGIPFDGNKVMLVKLDENTVSNAVEDGHFDTREESPWYAVSMGAEQVYKARTVVLVANGARKTGPVTEAILGTATSDVPISYGQKYAAEGGNMVYVLDEIAAAQLLKAKPELQAKGYELVDMRGTPYETVQSLTFARNPETGRLG</sequence>
<dbReference type="GO" id="GO:0019262">
    <property type="term" value="P:N-acetylneuraminate catabolic process"/>
    <property type="evidence" value="ECO:0007669"/>
    <property type="project" value="TreeGrafter"/>
</dbReference>
<proteinExistence type="predicted"/>
<keyword evidence="1" id="KW-0378">Hydrolase</keyword>
<dbReference type="KEGG" id="sfu:Sfum_2912"/>
<keyword evidence="2" id="KW-1185">Reference proteome</keyword>
<dbReference type="GO" id="GO:0004342">
    <property type="term" value="F:glucosamine-6-phosphate deaminase activity"/>
    <property type="evidence" value="ECO:0007669"/>
    <property type="project" value="UniProtKB-EC"/>
</dbReference>
<gene>
    <name evidence="1" type="ordered locus">Sfum_2912</name>
</gene>
<dbReference type="SUPFAM" id="SSF100950">
    <property type="entry name" value="NagB/RpiA/CoA transferase-like"/>
    <property type="match status" value="1"/>
</dbReference>
<dbReference type="PANTHER" id="PTHR11280:SF5">
    <property type="entry name" value="GLUCOSAMINE-6-PHOSPHATE ISOMERASE"/>
    <property type="match status" value="1"/>
</dbReference>
<dbReference type="EC" id="3.5.99.6" evidence="1"/>
<dbReference type="FunCoup" id="A0LMD7">
    <property type="interactions" value="353"/>
</dbReference>
<dbReference type="AlphaFoldDB" id="A0LMD7"/>
<dbReference type="GO" id="GO:0042802">
    <property type="term" value="F:identical protein binding"/>
    <property type="evidence" value="ECO:0007669"/>
    <property type="project" value="TreeGrafter"/>
</dbReference>
<evidence type="ECO:0000313" key="2">
    <source>
        <dbReference type="Proteomes" id="UP000001784"/>
    </source>
</evidence>
<organism evidence="1 2">
    <name type="scientific">Syntrophobacter fumaroxidans (strain DSM 10017 / MPOB)</name>
    <dbReference type="NCBI Taxonomy" id="335543"/>
    <lineage>
        <taxon>Bacteria</taxon>
        <taxon>Pseudomonadati</taxon>
        <taxon>Thermodesulfobacteriota</taxon>
        <taxon>Syntrophobacteria</taxon>
        <taxon>Syntrophobacterales</taxon>
        <taxon>Syntrophobacteraceae</taxon>
        <taxon>Syntrophobacter</taxon>
    </lineage>
</organism>
<dbReference type="InParanoid" id="A0LMD7"/>
<reference evidence="1 2" key="1">
    <citation type="submission" date="2006-10" db="EMBL/GenBank/DDBJ databases">
        <title>Complete sequence of Syntrophobacter fumaroxidans MPOB.</title>
        <authorList>
            <consortium name="US DOE Joint Genome Institute"/>
            <person name="Copeland A."/>
            <person name="Lucas S."/>
            <person name="Lapidus A."/>
            <person name="Barry K."/>
            <person name="Detter J.C."/>
            <person name="Glavina del Rio T."/>
            <person name="Hammon N."/>
            <person name="Israni S."/>
            <person name="Pitluck S."/>
            <person name="Goltsman E.G."/>
            <person name="Martinez M."/>
            <person name="Schmutz J."/>
            <person name="Larimer F."/>
            <person name="Land M."/>
            <person name="Hauser L."/>
            <person name="Kyrpides N."/>
            <person name="Kim E."/>
            <person name="Boone D.R."/>
            <person name="Brockman F."/>
            <person name="Culley D."/>
            <person name="Ferry J."/>
            <person name="Gunsalus R."/>
            <person name="McInerney M.J."/>
            <person name="Morrison M."/>
            <person name="Plugge C."/>
            <person name="Rohlin L."/>
            <person name="Scholten J."/>
            <person name="Sieber J."/>
            <person name="Stams A.J.M."/>
            <person name="Worm P."/>
            <person name="Henstra A.M."/>
            <person name="Richardson P."/>
        </authorList>
    </citation>
    <scope>NUCLEOTIDE SEQUENCE [LARGE SCALE GENOMIC DNA]</scope>
    <source>
        <strain evidence="2">DSM 10017 / MPOB</strain>
    </source>
</reference>
<dbReference type="EMBL" id="CP000478">
    <property type="protein sequence ID" value="ABK18589.1"/>
    <property type="molecule type" value="Genomic_DNA"/>
</dbReference>
<protein>
    <submittedName>
        <fullName evidence="1">Glucosamine-6-phosphate deaminase</fullName>
        <ecNumber evidence="1">3.5.99.6</ecNumber>
    </submittedName>
</protein>
<dbReference type="InterPro" id="IPR004547">
    <property type="entry name" value="Glucosamine6P_isomerase"/>
</dbReference>
<dbReference type="GO" id="GO:0006043">
    <property type="term" value="P:glucosamine catabolic process"/>
    <property type="evidence" value="ECO:0007669"/>
    <property type="project" value="TreeGrafter"/>
</dbReference>
<dbReference type="GO" id="GO:0006046">
    <property type="term" value="P:N-acetylglucosamine catabolic process"/>
    <property type="evidence" value="ECO:0007669"/>
    <property type="project" value="TreeGrafter"/>
</dbReference>
<dbReference type="Proteomes" id="UP000001784">
    <property type="component" value="Chromosome"/>
</dbReference>
<dbReference type="Gene3D" id="3.40.50.1360">
    <property type="match status" value="1"/>
</dbReference>
<dbReference type="PANTHER" id="PTHR11280">
    <property type="entry name" value="GLUCOSAMINE-6-PHOSPHATE ISOMERASE"/>
    <property type="match status" value="1"/>
</dbReference>
<dbReference type="GO" id="GO:0005737">
    <property type="term" value="C:cytoplasm"/>
    <property type="evidence" value="ECO:0007669"/>
    <property type="project" value="TreeGrafter"/>
</dbReference>
<name>A0LMD7_SYNFM</name>
<evidence type="ECO:0000313" key="1">
    <source>
        <dbReference type="EMBL" id="ABK18589.1"/>
    </source>
</evidence>
<dbReference type="InterPro" id="IPR037171">
    <property type="entry name" value="NagB/RpiA_transferase-like"/>
</dbReference>
<dbReference type="eggNOG" id="COG0363">
    <property type="taxonomic scope" value="Bacteria"/>
</dbReference>
<dbReference type="HOGENOM" id="CLU_871328_0_0_7"/>
<dbReference type="STRING" id="335543.Sfum_2912"/>